<evidence type="ECO:0000313" key="1">
    <source>
        <dbReference type="EMBL" id="OIP94959.1"/>
    </source>
</evidence>
<gene>
    <name evidence="1" type="ORF">AUK40_06460</name>
</gene>
<proteinExistence type="predicted"/>
<dbReference type="STRING" id="1817892.AUK40_06460"/>
<protein>
    <recommendedName>
        <fullName evidence="3">Serine aminopeptidase S33 domain-containing protein</fullName>
    </recommendedName>
</protein>
<dbReference type="InterPro" id="IPR029058">
    <property type="entry name" value="AB_hydrolase_fold"/>
</dbReference>
<dbReference type="Gene3D" id="3.40.50.1820">
    <property type="entry name" value="alpha/beta hydrolase"/>
    <property type="match status" value="1"/>
</dbReference>
<dbReference type="Proteomes" id="UP000183245">
    <property type="component" value="Unassembled WGS sequence"/>
</dbReference>
<comment type="caution">
    <text evidence="1">The sequence shown here is derived from an EMBL/GenBank/DDBJ whole genome shotgun (WGS) entry which is preliminary data.</text>
</comment>
<sequence>MQTKWLRTLSKDKVELHGLLFEPDVRSDTIVLHFHGKEGNFITNRFVYSMSERFTAEGIAFLTVNQRCHDYMSESLVQTPAGFEFKRYGFALDVFEDCLKDIEPFVDLAISHGYRRIYLQGHSLPHRCIYYHIQTHDDRITGLINICCSDLLFEFNAYVENYEDNLKLAKALVESGQGDRIMPILMWAGAYASAKTFWSYGNPEGNAQIFSFSDPKSTYDTLHQVKIPSLYVEPETDFSFGIDPHEALQICAEHTTGAPTETLHIPNTSHSFINAESELCDGIVKWIKKQ</sequence>
<dbReference type="Pfam" id="PF08538">
    <property type="entry name" value="DUF1749"/>
    <property type="match status" value="1"/>
</dbReference>
<reference evidence="1 2" key="1">
    <citation type="journal article" date="2016" name="Environ. Microbiol.">
        <title>Genomic resolution of a cold subsurface aquifer community provides metabolic insights for novel microbes adapted to high CO concentrations.</title>
        <authorList>
            <person name="Probst A.J."/>
            <person name="Castelle C.J."/>
            <person name="Singh A."/>
            <person name="Brown C.T."/>
            <person name="Anantharaman K."/>
            <person name="Sharon I."/>
            <person name="Hug L.A."/>
            <person name="Burstein D."/>
            <person name="Emerson J.B."/>
            <person name="Thomas B.C."/>
            <person name="Banfield J.F."/>
        </authorList>
    </citation>
    <scope>NUCLEOTIDE SEQUENCE [LARGE SCALE GENOMIC DNA]</scope>
    <source>
        <strain evidence="1">CG2_30_54_11</strain>
    </source>
</reference>
<organism evidence="1 2">
    <name type="scientific">Candidatus Wirthbacteria bacterium CG2_30_54_11</name>
    <dbReference type="NCBI Taxonomy" id="1817892"/>
    <lineage>
        <taxon>Bacteria</taxon>
        <taxon>Candidatus Wirthbacteria</taxon>
    </lineage>
</organism>
<evidence type="ECO:0008006" key="3">
    <source>
        <dbReference type="Google" id="ProtNLM"/>
    </source>
</evidence>
<accession>A0A1J5IP58</accession>
<dbReference type="AlphaFoldDB" id="A0A1J5IP58"/>
<dbReference type="SUPFAM" id="SSF53474">
    <property type="entry name" value="alpha/beta-Hydrolases"/>
    <property type="match status" value="1"/>
</dbReference>
<evidence type="ECO:0000313" key="2">
    <source>
        <dbReference type="Proteomes" id="UP000183245"/>
    </source>
</evidence>
<name>A0A1J5IP58_9BACT</name>
<dbReference type="InterPro" id="IPR013744">
    <property type="entry name" value="SidJ"/>
</dbReference>
<dbReference type="EMBL" id="MNZT01000120">
    <property type="protein sequence ID" value="OIP94959.1"/>
    <property type="molecule type" value="Genomic_DNA"/>
</dbReference>